<dbReference type="Gene3D" id="3.40.395.10">
    <property type="entry name" value="Adenoviral Proteinase, Chain A"/>
    <property type="match status" value="1"/>
</dbReference>
<evidence type="ECO:0000313" key="2">
    <source>
        <dbReference type="Proteomes" id="UP001159427"/>
    </source>
</evidence>
<dbReference type="Proteomes" id="UP001159427">
    <property type="component" value="Unassembled WGS sequence"/>
</dbReference>
<dbReference type="SUPFAM" id="SSF54001">
    <property type="entry name" value="Cysteine proteinases"/>
    <property type="match status" value="1"/>
</dbReference>
<proteinExistence type="predicted"/>
<dbReference type="EMBL" id="CALNXI010000842">
    <property type="protein sequence ID" value="CAH3142745.1"/>
    <property type="molecule type" value="Genomic_DNA"/>
</dbReference>
<organism evidence="1 2">
    <name type="scientific">Porites evermanni</name>
    <dbReference type="NCBI Taxonomy" id="104178"/>
    <lineage>
        <taxon>Eukaryota</taxon>
        <taxon>Metazoa</taxon>
        <taxon>Cnidaria</taxon>
        <taxon>Anthozoa</taxon>
        <taxon>Hexacorallia</taxon>
        <taxon>Scleractinia</taxon>
        <taxon>Fungiina</taxon>
        <taxon>Poritidae</taxon>
        <taxon>Porites</taxon>
    </lineage>
</organism>
<evidence type="ECO:0000313" key="1">
    <source>
        <dbReference type="EMBL" id="CAH3142745.1"/>
    </source>
</evidence>
<keyword evidence="2" id="KW-1185">Reference proteome</keyword>
<comment type="caution">
    <text evidence="1">The sequence shown here is derived from an EMBL/GenBank/DDBJ whole genome shotgun (WGS) entry which is preliminary data.</text>
</comment>
<protein>
    <submittedName>
        <fullName evidence="1">Uncharacterized protein</fullName>
    </submittedName>
</protein>
<gene>
    <name evidence="1" type="ORF">PEVE_00042611</name>
</gene>
<reference evidence="1 2" key="1">
    <citation type="submission" date="2022-05" db="EMBL/GenBank/DDBJ databases">
        <authorList>
            <consortium name="Genoscope - CEA"/>
            <person name="William W."/>
        </authorList>
    </citation>
    <scope>NUCLEOTIDE SEQUENCE [LARGE SCALE GENOMIC DNA]</scope>
</reference>
<name>A0ABN8PJB6_9CNID</name>
<sequence length="141" mass="16560">MGKPNWNGSKKKKLGIKHFRGIYSRNGLPHKIKKECGIINLDDIKGPGTHWVCYRNLDSVVEYFDPFGLIMPNEALEYFHTSGKRIFYSMDEIQNRNTVLCGYWCLYYLFERQRGNSILNVIHNPHFDDDNSDFIKAYFEG</sequence>
<accession>A0ABN8PJB6</accession>
<dbReference type="InterPro" id="IPR038765">
    <property type="entry name" value="Papain-like_cys_pep_sf"/>
</dbReference>